<dbReference type="Pfam" id="PF08907">
    <property type="entry name" value="DUF1853"/>
    <property type="match status" value="1"/>
</dbReference>
<accession>A0ABT8THC2</accession>
<comment type="caution">
    <text evidence="1">The sequence shown here is derived from an EMBL/GenBank/DDBJ whole genome shotgun (WGS) entry which is preliminary data.</text>
</comment>
<organism evidence="1 2">
    <name type="scientific">Gilvimarinus algae</name>
    <dbReference type="NCBI Taxonomy" id="3058037"/>
    <lineage>
        <taxon>Bacteria</taxon>
        <taxon>Pseudomonadati</taxon>
        <taxon>Pseudomonadota</taxon>
        <taxon>Gammaproteobacteria</taxon>
        <taxon>Cellvibrionales</taxon>
        <taxon>Cellvibrionaceae</taxon>
        <taxon>Gilvimarinus</taxon>
    </lineage>
</organism>
<evidence type="ECO:0000313" key="2">
    <source>
        <dbReference type="Proteomes" id="UP001168380"/>
    </source>
</evidence>
<dbReference type="RefSeq" id="WP_302712811.1">
    <property type="nucleotide sequence ID" value="NZ_JAULRT010000052.1"/>
</dbReference>
<keyword evidence="2" id="KW-1185">Reference proteome</keyword>
<name>A0ABT8THC2_9GAMM</name>
<sequence length="325" mass="37142">MNSSPEHNGITELIRELKVRQVRELAWCCFGPDVVAALTYPASGYRVPLDDRTIDWLRSLDGDPGALLAHLSGRRSTRLGLYFESLWQFYWQAFSGDTLISHNRQINGDSRTLGAFDFILASNDGHYRHIEAAVKFYLGQGEDLRQLAAWVGPNANDRLDIKVRHLTDHQLPLLHRREAMEQLRLDGMDSAHVEQHFLLRGWLFAPARADLTELPPGVNREALQGRWWYLRDFTAGTASGAFTADKPFFSVIPRNHWLAPVRYHRALQPLQRTELNFALISQVGGLGVPKMVARLEPEKDIWQECERFFVVPDHWPATAKPSRNT</sequence>
<evidence type="ECO:0000313" key="1">
    <source>
        <dbReference type="EMBL" id="MDO3382513.1"/>
    </source>
</evidence>
<reference evidence="1" key="1">
    <citation type="submission" date="2023-07" db="EMBL/GenBank/DDBJ databases">
        <title>Gilvimarinus algae sp. nov., isolated from the surface of Kelp.</title>
        <authorList>
            <person name="Sun Y.Y."/>
            <person name="Gong Y."/>
            <person name="Du Z.J."/>
        </authorList>
    </citation>
    <scope>NUCLEOTIDE SEQUENCE</scope>
    <source>
        <strain evidence="1">SDUM040014</strain>
    </source>
</reference>
<dbReference type="Proteomes" id="UP001168380">
    <property type="component" value="Unassembled WGS sequence"/>
</dbReference>
<dbReference type="InterPro" id="IPR015003">
    <property type="entry name" value="DUF1853"/>
</dbReference>
<proteinExistence type="predicted"/>
<gene>
    <name evidence="1" type="ORF">QWI16_10040</name>
</gene>
<protein>
    <submittedName>
        <fullName evidence="1">DUF1853 family protein</fullName>
    </submittedName>
</protein>
<dbReference type="EMBL" id="JAULRT010000052">
    <property type="protein sequence ID" value="MDO3382513.1"/>
    <property type="molecule type" value="Genomic_DNA"/>
</dbReference>